<dbReference type="PANTHER" id="PTHR46511">
    <property type="entry name" value="MORN REPEAT-CONTAINING PROTEIN 3"/>
    <property type="match status" value="1"/>
</dbReference>
<dbReference type="InterPro" id="IPR052472">
    <property type="entry name" value="MORN3"/>
</dbReference>
<protein>
    <recommendedName>
        <fullName evidence="4">MORN repeat-containing protein 3</fullName>
    </recommendedName>
</protein>
<dbReference type="SUPFAM" id="SSF82185">
    <property type="entry name" value="Histone H3 K4-specific methyltransferase SET7/9 N-terminal domain"/>
    <property type="match status" value="2"/>
</dbReference>
<dbReference type="PANTHER" id="PTHR46511:SF1">
    <property type="entry name" value="MORN REPEAT-CONTAINING PROTEIN 3"/>
    <property type="match status" value="1"/>
</dbReference>
<evidence type="ECO:0000256" key="4">
    <source>
        <dbReference type="ARBA" id="ARBA00039854"/>
    </source>
</evidence>
<sequence length="263" mass="30589">MPFFNRFDKTKISRTKQMEERTLKDGLRHTVFNTAKDKYVGDWKRNQKTGKGVLLTGDKDLYEGDFVDNYRHGFGVSAYYLPKHNVFALKYRGDWKNGKKEGRGLRVYPEVGFYIGHFKNGKRYGYGQMWYICGSFYDGDWVKDQREGLGLLVREDGNRYEGSWHKDQKHGAGRFYFLNTGILQTGVWKNDICTFSTMNNLPFRQSSKLPTVFPLLVNTLINLNEIIAAEEKKALAGFNEFCLNEDTFEIFSPRSTNYSKMSN</sequence>
<reference evidence="6" key="1">
    <citation type="submission" date="2025-05" db="UniProtKB">
        <authorList>
            <consortium name="EnsemblMetazoa"/>
        </authorList>
    </citation>
    <scope>IDENTIFICATION</scope>
</reference>
<proteinExistence type="predicted"/>
<dbReference type="RefSeq" id="XP_050504337.1">
    <property type="nucleotide sequence ID" value="XM_050648380.1"/>
</dbReference>
<dbReference type="InterPro" id="IPR003409">
    <property type="entry name" value="MORN"/>
</dbReference>
<comment type="subcellular location">
    <subcellularLocation>
        <location evidence="1">Cytoplasmic vesicle</location>
        <location evidence="1">Secretory vesicle</location>
        <location evidence="1">Acrosome</location>
    </subcellularLocation>
</comment>
<keyword evidence="7" id="KW-1185">Reference proteome</keyword>
<dbReference type="Pfam" id="PF02493">
    <property type="entry name" value="MORN"/>
    <property type="match status" value="6"/>
</dbReference>
<name>A0ABM5K2C3_DIAVI</name>
<organism evidence="6 7">
    <name type="scientific">Diabrotica virgifera virgifera</name>
    <name type="common">western corn rootworm</name>
    <dbReference type="NCBI Taxonomy" id="50390"/>
    <lineage>
        <taxon>Eukaryota</taxon>
        <taxon>Metazoa</taxon>
        <taxon>Ecdysozoa</taxon>
        <taxon>Arthropoda</taxon>
        <taxon>Hexapoda</taxon>
        <taxon>Insecta</taxon>
        <taxon>Pterygota</taxon>
        <taxon>Neoptera</taxon>
        <taxon>Endopterygota</taxon>
        <taxon>Coleoptera</taxon>
        <taxon>Polyphaga</taxon>
        <taxon>Cucujiformia</taxon>
        <taxon>Chrysomeloidea</taxon>
        <taxon>Chrysomelidae</taxon>
        <taxon>Galerucinae</taxon>
        <taxon>Diabroticina</taxon>
        <taxon>Diabroticites</taxon>
        <taxon>Diabrotica</taxon>
    </lineage>
</organism>
<dbReference type="Gene3D" id="2.20.110.10">
    <property type="entry name" value="Histone H3 K4-specific methyltransferase SET7/9 N-terminal domain"/>
    <property type="match status" value="3"/>
</dbReference>
<evidence type="ECO:0000313" key="6">
    <source>
        <dbReference type="EnsemblMetazoa" id="XP_050504337.1"/>
    </source>
</evidence>
<evidence type="ECO:0000256" key="3">
    <source>
        <dbReference type="ARBA" id="ARBA00023329"/>
    </source>
</evidence>
<dbReference type="EnsemblMetazoa" id="XM_050648380.1">
    <property type="protein sequence ID" value="XP_050504337.1"/>
    <property type="gene ID" value="LOC114337500"/>
</dbReference>
<comment type="function">
    <text evidence="5">Assembles a suppression complex (suppresome) by tethering SIRT1 and MDM2 to regulate composite modifications of p53/TP53. Confers both deacetylation-mediated functional inactivation, by SIRT1, and ubiquitination-dependent degradation, by MDM2, of p53/TP53, promoting a proliferative and cell survival behaviors. May play a role in the regulation of spermatogenesis.</text>
</comment>
<dbReference type="Proteomes" id="UP001652700">
    <property type="component" value="Unplaced"/>
</dbReference>
<keyword evidence="3" id="KW-0968">Cytoplasmic vesicle</keyword>
<evidence type="ECO:0000256" key="1">
    <source>
        <dbReference type="ARBA" id="ARBA00004218"/>
    </source>
</evidence>
<dbReference type="SMART" id="SM00698">
    <property type="entry name" value="MORN"/>
    <property type="match status" value="6"/>
</dbReference>
<evidence type="ECO:0000256" key="2">
    <source>
        <dbReference type="ARBA" id="ARBA00022737"/>
    </source>
</evidence>
<dbReference type="GeneID" id="114337500"/>
<keyword evidence="2" id="KW-0677">Repeat</keyword>
<accession>A0ABM5K2C3</accession>
<evidence type="ECO:0000256" key="5">
    <source>
        <dbReference type="ARBA" id="ARBA00045851"/>
    </source>
</evidence>
<evidence type="ECO:0000313" key="7">
    <source>
        <dbReference type="Proteomes" id="UP001652700"/>
    </source>
</evidence>